<dbReference type="PROSITE" id="PS50222">
    <property type="entry name" value="EF_HAND_2"/>
    <property type="match status" value="1"/>
</dbReference>
<evidence type="ECO:0000259" key="3">
    <source>
        <dbReference type="PROSITE" id="PS50222"/>
    </source>
</evidence>
<reference evidence="5" key="1">
    <citation type="submission" date="2025-08" db="UniProtKB">
        <authorList>
            <consortium name="RefSeq"/>
        </authorList>
    </citation>
    <scope>IDENTIFICATION</scope>
    <source>
        <tissue evidence="5">Gonads</tissue>
    </source>
</reference>
<dbReference type="GO" id="GO:0005509">
    <property type="term" value="F:calcium ion binding"/>
    <property type="evidence" value="ECO:0007669"/>
    <property type="project" value="InterPro"/>
</dbReference>
<evidence type="ECO:0000256" key="2">
    <source>
        <dbReference type="SAM" id="SignalP"/>
    </source>
</evidence>
<dbReference type="InterPro" id="IPR011992">
    <property type="entry name" value="EF-hand-dom_pair"/>
</dbReference>
<feature type="compositionally biased region" description="Basic and acidic residues" evidence="1">
    <location>
        <begin position="156"/>
        <end position="169"/>
    </location>
</feature>
<feature type="domain" description="EF-hand" evidence="3">
    <location>
        <begin position="113"/>
        <end position="148"/>
    </location>
</feature>
<protein>
    <submittedName>
        <fullName evidence="5">Uncharacterized protein LOC106178506</fullName>
    </submittedName>
</protein>
<proteinExistence type="predicted"/>
<dbReference type="SUPFAM" id="SSF47473">
    <property type="entry name" value="EF-hand"/>
    <property type="match status" value="1"/>
</dbReference>
<dbReference type="RefSeq" id="XP_013417171.1">
    <property type="nucleotide sequence ID" value="XM_013561717.2"/>
</dbReference>
<gene>
    <name evidence="5" type="primary">LOC106178506</name>
</gene>
<name>A0A1S3K4J4_LINAN</name>
<dbReference type="Gene3D" id="3.30.70.2800">
    <property type="match status" value="1"/>
</dbReference>
<evidence type="ECO:0000313" key="5">
    <source>
        <dbReference type="RefSeq" id="XP_013417171.1"/>
    </source>
</evidence>
<dbReference type="Proteomes" id="UP000085678">
    <property type="component" value="Unplaced"/>
</dbReference>
<dbReference type="AlphaFoldDB" id="A0A1S3K4J4"/>
<dbReference type="OrthoDB" id="524326at2759"/>
<feature type="signal peptide" evidence="2">
    <location>
        <begin position="1"/>
        <end position="24"/>
    </location>
</feature>
<evidence type="ECO:0000313" key="4">
    <source>
        <dbReference type="Proteomes" id="UP000085678"/>
    </source>
</evidence>
<accession>A0A1S3K4J4</accession>
<dbReference type="FunCoup" id="A0A1S3K4J4">
    <property type="interactions" value="56"/>
</dbReference>
<sequence>MRPLIVGVAILAVFVAIHLDSVLSVCCREKMKGNWCRDCQKQTSVWRLKAYCGVGGCNAFGCDCKGGCRKSPLGKVCVSYKSGGFWLIKKYACKCVGVGDAPVEQNDEQQNDAGDEDALRTFYELDTDRDGHISSAEAQDAMRELGIPEAEFSDHMSRMDKDQDARVSMEEFDDTLAM</sequence>
<organism evidence="4 5">
    <name type="scientific">Lingula anatina</name>
    <name type="common">Brachiopod</name>
    <name type="synonym">Lingula unguis</name>
    <dbReference type="NCBI Taxonomy" id="7574"/>
    <lineage>
        <taxon>Eukaryota</taxon>
        <taxon>Metazoa</taxon>
        <taxon>Spiralia</taxon>
        <taxon>Lophotrochozoa</taxon>
        <taxon>Brachiopoda</taxon>
        <taxon>Linguliformea</taxon>
        <taxon>Lingulata</taxon>
        <taxon>Lingulida</taxon>
        <taxon>Linguloidea</taxon>
        <taxon>Lingulidae</taxon>
        <taxon>Lingula</taxon>
    </lineage>
</organism>
<dbReference type="Gene3D" id="1.10.238.10">
    <property type="entry name" value="EF-hand"/>
    <property type="match status" value="1"/>
</dbReference>
<keyword evidence="4" id="KW-1185">Reference proteome</keyword>
<dbReference type="KEGG" id="lak:106178506"/>
<evidence type="ECO:0000256" key="1">
    <source>
        <dbReference type="SAM" id="MobiDB-lite"/>
    </source>
</evidence>
<dbReference type="InParanoid" id="A0A1S3K4J4"/>
<dbReference type="InterPro" id="IPR002048">
    <property type="entry name" value="EF_hand_dom"/>
</dbReference>
<feature type="chain" id="PRO_5010182626" evidence="2">
    <location>
        <begin position="25"/>
        <end position="178"/>
    </location>
</feature>
<dbReference type="CDD" id="cd00051">
    <property type="entry name" value="EFh"/>
    <property type="match status" value="1"/>
</dbReference>
<dbReference type="Pfam" id="PF13499">
    <property type="entry name" value="EF-hand_7"/>
    <property type="match status" value="1"/>
</dbReference>
<keyword evidence="2" id="KW-0732">Signal</keyword>
<feature type="region of interest" description="Disordered" evidence="1">
    <location>
        <begin position="156"/>
        <end position="178"/>
    </location>
</feature>
<dbReference type="GeneID" id="106178506"/>